<feature type="chain" id="PRO_5018027293" description="(4-O-methyl)-D-glucuronate--lignin esterase" evidence="8">
    <location>
        <begin position="22"/>
        <end position="391"/>
    </location>
</feature>
<dbReference type="Gene3D" id="3.40.50.1820">
    <property type="entry name" value="alpha/beta hydrolase"/>
    <property type="match status" value="1"/>
</dbReference>
<sequence>MYSKLSLLPILLLGLSTAVNSQSCPATPNPLPAASSFPRVTYLPDPFVYLDGKSRVQTRDEWYQCRQPEILRMLQHYQYGFYPDHTAETVTSTRSGNTLAITVTAGGKTGRFNAQVNLPSGASASNPVPVVIAIGGIDNNAYLREGIAVVTFDYTSVAPDSNGKNGAFWALYNGRDIGVLTAWAWGFHRTLDAIEQRVSEINPTKVGVTGCSRLGKAALAAGIFDTRITLTMPMSSGVQGLGPYRYYTLSGQGENLENSKQGAGWWTSSGLNGFLNNHEKLPFDAHTIAAALAPRALIIEQGSGDPFVNSRGTAVAVFPAAKLVYDWLGAGDKIGIAIRNGGHCDFAGYSNVVPFVNKILKGTSTTRDFTNLSPWSAMPTAYPWSSNIPRN</sequence>
<keyword evidence="11" id="KW-1185">Reference proteome</keyword>
<evidence type="ECO:0000256" key="7">
    <source>
        <dbReference type="ARBA" id="ARBA00026105"/>
    </source>
</evidence>
<dbReference type="Pfam" id="PF22244">
    <property type="entry name" value="GCE_fung"/>
    <property type="match status" value="1"/>
</dbReference>
<keyword evidence="5" id="KW-0439">Lignin degradation</keyword>
<comment type="catalytic activity">
    <reaction evidence="6">
        <text>a 4-O-methyl-alpha-D-glucuronosyl ester derivative + H2O = 4-O-methyl-alpha-D-glucuronate derivative + an alcohol + H(+)</text>
        <dbReference type="Rhea" id="RHEA:67452"/>
        <dbReference type="ChEBI" id="CHEBI:15377"/>
        <dbReference type="ChEBI" id="CHEBI:15378"/>
        <dbReference type="ChEBI" id="CHEBI:30879"/>
        <dbReference type="ChEBI" id="CHEBI:171667"/>
        <dbReference type="ChEBI" id="CHEBI:171668"/>
        <dbReference type="EC" id="3.1.1.117"/>
    </reaction>
    <physiologicalReaction direction="left-to-right" evidence="6">
        <dbReference type="Rhea" id="RHEA:67453"/>
    </physiologicalReaction>
</comment>
<evidence type="ECO:0000256" key="8">
    <source>
        <dbReference type="SAM" id="SignalP"/>
    </source>
</evidence>
<feature type="signal peptide" evidence="8">
    <location>
        <begin position="1"/>
        <end position="21"/>
    </location>
</feature>
<dbReference type="GO" id="GO:0046274">
    <property type="term" value="P:lignin catabolic process"/>
    <property type="evidence" value="ECO:0007669"/>
    <property type="project" value="UniProtKB-KW"/>
</dbReference>
<evidence type="ECO:0000256" key="5">
    <source>
        <dbReference type="ARBA" id="ARBA00023185"/>
    </source>
</evidence>
<dbReference type="OrthoDB" id="3781271at2759"/>
<reference evidence="10 11" key="1">
    <citation type="journal article" date="2018" name="Nat. Ecol. Evol.">
        <title>Pezizomycetes genomes reveal the molecular basis of ectomycorrhizal truffle lifestyle.</title>
        <authorList>
            <person name="Murat C."/>
            <person name="Payen T."/>
            <person name="Noel B."/>
            <person name="Kuo A."/>
            <person name="Morin E."/>
            <person name="Chen J."/>
            <person name="Kohler A."/>
            <person name="Krizsan K."/>
            <person name="Balestrini R."/>
            <person name="Da Silva C."/>
            <person name="Montanini B."/>
            <person name="Hainaut M."/>
            <person name="Levati E."/>
            <person name="Barry K.W."/>
            <person name="Belfiori B."/>
            <person name="Cichocki N."/>
            <person name="Clum A."/>
            <person name="Dockter R.B."/>
            <person name="Fauchery L."/>
            <person name="Guy J."/>
            <person name="Iotti M."/>
            <person name="Le Tacon F."/>
            <person name="Lindquist E.A."/>
            <person name="Lipzen A."/>
            <person name="Malagnac F."/>
            <person name="Mello A."/>
            <person name="Molinier V."/>
            <person name="Miyauchi S."/>
            <person name="Poulain J."/>
            <person name="Riccioni C."/>
            <person name="Rubini A."/>
            <person name="Sitrit Y."/>
            <person name="Splivallo R."/>
            <person name="Traeger S."/>
            <person name="Wang M."/>
            <person name="Zifcakova L."/>
            <person name="Wipf D."/>
            <person name="Zambonelli A."/>
            <person name="Paolocci F."/>
            <person name="Nowrousian M."/>
            <person name="Ottonello S."/>
            <person name="Baldrian P."/>
            <person name="Spatafora J.W."/>
            <person name="Henrissat B."/>
            <person name="Nagy L.G."/>
            <person name="Aury J.M."/>
            <person name="Wincker P."/>
            <person name="Grigoriev I.V."/>
            <person name="Bonfante P."/>
            <person name="Martin F.M."/>
        </authorList>
    </citation>
    <scope>NUCLEOTIDE SEQUENCE [LARGE SCALE GENOMIC DNA]</scope>
    <source>
        <strain evidence="10 11">RN42</strain>
    </source>
</reference>
<evidence type="ECO:0000256" key="3">
    <source>
        <dbReference type="ARBA" id="ARBA00022729"/>
    </source>
</evidence>
<evidence type="ECO:0000256" key="4">
    <source>
        <dbReference type="ARBA" id="ARBA00022801"/>
    </source>
</evidence>
<keyword evidence="3 8" id="KW-0732">Signal</keyword>
<dbReference type="InterPro" id="IPR029058">
    <property type="entry name" value="AB_hydrolase_fold"/>
</dbReference>
<dbReference type="InterPro" id="IPR054579">
    <property type="entry name" value="GCE-like_dom"/>
</dbReference>
<dbReference type="Proteomes" id="UP000275078">
    <property type="component" value="Unassembled WGS sequence"/>
</dbReference>
<gene>
    <name evidence="10" type="ORF">BJ508DRAFT_318029</name>
</gene>
<comment type="similarity">
    <text evidence="1">Belongs to the carbohydrate esterase 15 (CE15) family.</text>
</comment>
<evidence type="ECO:0000256" key="1">
    <source>
        <dbReference type="ARBA" id="ARBA00010092"/>
    </source>
</evidence>
<dbReference type="GO" id="GO:0052689">
    <property type="term" value="F:carboxylic ester hydrolase activity"/>
    <property type="evidence" value="ECO:0007669"/>
    <property type="project" value="UniProtKB-KW"/>
</dbReference>
<keyword evidence="2" id="KW-0719">Serine esterase</keyword>
<dbReference type="EMBL" id="ML119669">
    <property type="protein sequence ID" value="RPA82810.1"/>
    <property type="molecule type" value="Genomic_DNA"/>
</dbReference>
<evidence type="ECO:0000313" key="10">
    <source>
        <dbReference type="EMBL" id="RPA82810.1"/>
    </source>
</evidence>
<evidence type="ECO:0000313" key="11">
    <source>
        <dbReference type="Proteomes" id="UP000275078"/>
    </source>
</evidence>
<dbReference type="EC" id="3.1.1.117" evidence="7"/>
<keyword evidence="4" id="KW-0378">Hydrolase</keyword>
<name>A0A3N4IF83_ASCIM</name>
<protein>
    <recommendedName>
        <fullName evidence="7">(4-O-methyl)-D-glucuronate--lignin esterase</fullName>
        <ecNumber evidence="7">3.1.1.117</ecNumber>
    </recommendedName>
</protein>
<dbReference type="SUPFAM" id="SSF53474">
    <property type="entry name" value="alpha/beta-Hydrolases"/>
    <property type="match status" value="1"/>
</dbReference>
<dbReference type="AlphaFoldDB" id="A0A3N4IF83"/>
<evidence type="ECO:0000256" key="2">
    <source>
        <dbReference type="ARBA" id="ARBA00022487"/>
    </source>
</evidence>
<organism evidence="10 11">
    <name type="scientific">Ascobolus immersus RN42</name>
    <dbReference type="NCBI Taxonomy" id="1160509"/>
    <lineage>
        <taxon>Eukaryota</taxon>
        <taxon>Fungi</taxon>
        <taxon>Dikarya</taxon>
        <taxon>Ascomycota</taxon>
        <taxon>Pezizomycotina</taxon>
        <taxon>Pezizomycetes</taxon>
        <taxon>Pezizales</taxon>
        <taxon>Ascobolaceae</taxon>
        <taxon>Ascobolus</taxon>
    </lineage>
</organism>
<evidence type="ECO:0000259" key="9">
    <source>
        <dbReference type="Pfam" id="PF22244"/>
    </source>
</evidence>
<dbReference type="STRING" id="1160509.A0A3N4IF83"/>
<feature type="domain" description="4-O-methyl-glucuronoyl methylesterase-like" evidence="9">
    <location>
        <begin position="101"/>
        <end position="329"/>
    </location>
</feature>
<accession>A0A3N4IF83</accession>
<evidence type="ECO:0000256" key="6">
    <source>
        <dbReference type="ARBA" id="ARBA00024511"/>
    </source>
</evidence>
<proteinExistence type="inferred from homology"/>